<accession>A0A0K1NHK0</accession>
<dbReference type="EMBL" id="CP012074">
    <property type="protein sequence ID" value="AKU68490.1"/>
    <property type="molecule type" value="Genomic_DNA"/>
</dbReference>
<dbReference type="Proteomes" id="UP000682005">
    <property type="component" value="Chromosome 1"/>
</dbReference>
<dbReference type="RefSeq" id="WP_025077986.1">
    <property type="nucleotide sequence ID" value="NZ_BAKO01000006.1"/>
</dbReference>
<dbReference type="Proteomes" id="UP000060345">
    <property type="component" value="Chromosome 1"/>
</dbReference>
<reference evidence="3 5" key="2">
    <citation type="submission" date="2021-03" db="EMBL/GenBank/DDBJ databases">
        <title>Human Oral Microbial Genomes.</title>
        <authorList>
            <person name="Johnston C.D."/>
            <person name="Chen T."/>
            <person name="Dewhirst F.E."/>
        </authorList>
    </citation>
    <scope>NUCLEOTIDE SEQUENCE [LARGE SCALE GENOMIC DNA]</scope>
    <source>
        <strain evidence="3 5">W1435</strain>
    </source>
</reference>
<evidence type="ECO:0000313" key="4">
    <source>
        <dbReference type="Proteomes" id="UP000060345"/>
    </source>
</evidence>
<dbReference type="InterPro" id="IPR021255">
    <property type="entry name" value="DUF2807"/>
</dbReference>
<reference evidence="2 4" key="1">
    <citation type="submission" date="2015-07" db="EMBL/GenBank/DDBJ databases">
        <authorList>
            <person name="Noorani M."/>
        </authorList>
    </citation>
    <scope>NUCLEOTIDE SEQUENCE [LARGE SCALE GENOMIC DNA]</scope>
    <source>
        <strain evidence="2 4">W1435</strain>
    </source>
</reference>
<evidence type="ECO:0000313" key="2">
    <source>
        <dbReference type="EMBL" id="AKU68490.1"/>
    </source>
</evidence>
<evidence type="ECO:0000259" key="1">
    <source>
        <dbReference type="Pfam" id="PF10988"/>
    </source>
</evidence>
<dbReference type="PROSITE" id="PS51257">
    <property type="entry name" value="PROKAR_LIPOPROTEIN"/>
    <property type="match status" value="1"/>
</dbReference>
<feature type="domain" description="Putative auto-transporter adhesin head GIN" evidence="1">
    <location>
        <begin position="45"/>
        <end position="251"/>
    </location>
</feature>
<dbReference type="eggNOG" id="ENOG502ZC4A">
    <property type="taxonomic scope" value="Bacteria"/>
</dbReference>
<name>A0A0K1NHK0_9BACT</name>
<dbReference type="STRING" id="1236517.ADJ77_01110"/>
<dbReference type="Pfam" id="PF10988">
    <property type="entry name" value="DUF2807"/>
    <property type="match status" value="1"/>
</dbReference>
<organism evidence="2 4">
    <name type="scientific">Prevotella fusca JCM 17724</name>
    <dbReference type="NCBI Taxonomy" id="1236517"/>
    <lineage>
        <taxon>Bacteria</taxon>
        <taxon>Pseudomonadati</taxon>
        <taxon>Bacteroidota</taxon>
        <taxon>Bacteroidia</taxon>
        <taxon>Bacteroidales</taxon>
        <taxon>Prevotellaceae</taxon>
        <taxon>Prevotella</taxon>
    </lineage>
</organism>
<evidence type="ECO:0000313" key="5">
    <source>
        <dbReference type="Proteomes" id="UP000682005"/>
    </source>
</evidence>
<protein>
    <submittedName>
        <fullName evidence="3">DUF2807 domain-containing protein</fullName>
    </submittedName>
</protein>
<dbReference type="EMBL" id="CP072370">
    <property type="protein sequence ID" value="QUB87441.1"/>
    <property type="molecule type" value="Genomic_DNA"/>
</dbReference>
<dbReference type="AlphaFoldDB" id="A0A0K1NHK0"/>
<keyword evidence="5" id="KW-1185">Reference proteome</keyword>
<gene>
    <name evidence="2" type="ORF">ADJ77_01110</name>
    <name evidence="3" type="ORF">J5A51_08260</name>
</gene>
<proteinExistence type="predicted"/>
<evidence type="ECO:0000313" key="3">
    <source>
        <dbReference type="EMBL" id="QUB87441.1"/>
    </source>
</evidence>
<dbReference type="Gene3D" id="2.160.20.120">
    <property type="match status" value="1"/>
</dbReference>
<dbReference type="OrthoDB" id="1071733at2"/>
<dbReference type="KEGG" id="pfus:ADJ77_01110"/>
<sequence>MNTTLSKTIRISLILAACLFVFSSCIRKKADYGKVVTKNIPVEKFHELNVAALVPVHIIQGKECSIKVKGPEELLSYMNFHVVEGKLVIQMKELDSAFGIPFYSFKTDKLTSKIEVYVTAPTFTHMLLEGSSPIIFPDSITLDKLNITSNFGSSININKMMINQLNISINGVSDVNIKSLTAKQANFDISGNSDIKMNSGHVDNTSFSIAGNADLKIRNLTAKKARFAVPGNADLDVNFNRTDTASFYIMGNADGKVTGTTRQPIQTITEGKAVIKDETTRIK</sequence>